<sequence length="356" mass="40586">MSSITPATFAALHPVHHLIFEELVASAPHSVLRLCSSTYERIIPLLYVDISPSPAVFEGLQSDAGEEWTLEALQNTRTLKICDFTSLDTLYGLTGVEPHSHTIPSPSVPSDAIEAIPRYRHIYRNIFPNLERLEFGFPVLRERVDAYINPHFPEEGRGPVDREKMLFRRIERLLPSNLREVVFHLDEEGEEYWNKARHFLHTLAPRDAVIMIRGKILNRAKTLAAGLGDLLPLSWDRAERLRVFVEPQGDWDSLDYTDKAKIHFSPMGISVYQYASNLYDELAERGWTSGSGQELPKSVPRVEIHLPERARVLQWVVDDDVHRPLDTLLEEGILVLKELDMEVVEKLGVMEWAGVA</sequence>
<dbReference type="OrthoDB" id="2577756at2759"/>
<dbReference type="InterPro" id="IPR022235">
    <property type="entry name" value="DUF3760"/>
</dbReference>
<dbReference type="RefSeq" id="XP_019033689.1">
    <property type="nucleotide sequence ID" value="XM_019174637.1"/>
</dbReference>
<dbReference type="Pfam" id="PF12586">
    <property type="entry name" value="DUF3760"/>
    <property type="match status" value="1"/>
</dbReference>
<name>A0A1E3JRX5_9TREE</name>
<keyword evidence="2" id="KW-1185">Reference proteome</keyword>
<dbReference type="GeneID" id="30191702"/>
<gene>
    <name evidence="1" type="ORF">L198_02489</name>
</gene>
<reference evidence="1 2" key="1">
    <citation type="submission" date="2016-06" db="EMBL/GenBank/DDBJ databases">
        <title>Evolution of pathogenesis and genome organization in the Tremellales.</title>
        <authorList>
            <person name="Cuomo C."/>
            <person name="Litvintseva A."/>
            <person name="Heitman J."/>
            <person name="Chen Y."/>
            <person name="Sun S."/>
            <person name="Springer D."/>
            <person name="Dromer F."/>
            <person name="Young S."/>
            <person name="Zeng Q."/>
            <person name="Chapman S."/>
            <person name="Gujja S."/>
            <person name="Saif S."/>
            <person name="Birren B."/>
        </authorList>
    </citation>
    <scope>NUCLEOTIDE SEQUENCE [LARGE SCALE GENOMIC DNA]</scope>
    <source>
        <strain evidence="1 2">CBS 7118</strain>
    </source>
</reference>
<evidence type="ECO:0000313" key="2">
    <source>
        <dbReference type="Proteomes" id="UP000094819"/>
    </source>
</evidence>
<dbReference type="EMBL" id="AWGH01000005">
    <property type="protein sequence ID" value="ODO03638.1"/>
    <property type="molecule type" value="Genomic_DNA"/>
</dbReference>
<protein>
    <submittedName>
        <fullName evidence="1">Uncharacterized protein</fullName>
    </submittedName>
</protein>
<accession>A0A1E3JRX5</accession>
<organism evidence="1 2">
    <name type="scientific">Cryptococcus wingfieldii CBS 7118</name>
    <dbReference type="NCBI Taxonomy" id="1295528"/>
    <lineage>
        <taxon>Eukaryota</taxon>
        <taxon>Fungi</taxon>
        <taxon>Dikarya</taxon>
        <taxon>Basidiomycota</taxon>
        <taxon>Agaricomycotina</taxon>
        <taxon>Tremellomycetes</taxon>
        <taxon>Tremellales</taxon>
        <taxon>Cryptococcaceae</taxon>
        <taxon>Cryptococcus</taxon>
    </lineage>
</organism>
<proteinExistence type="predicted"/>
<dbReference type="AlphaFoldDB" id="A0A1E3JRX5"/>
<dbReference type="Proteomes" id="UP000094819">
    <property type="component" value="Unassembled WGS sequence"/>
</dbReference>
<evidence type="ECO:0000313" key="1">
    <source>
        <dbReference type="EMBL" id="ODO03638.1"/>
    </source>
</evidence>
<comment type="caution">
    <text evidence="1">The sequence shown here is derived from an EMBL/GenBank/DDBJ whole genome shotgun (WGS) entry which is preliminary data.</text>
</comment>